<dbReference type="PROSITE" id="PS50041">
    <property type="entry name" value="C_TYPE_LECTIN_2"/>
    <property type="match status" value="1"/>
</dbReference>
<feature type="transmembrane region" description="Helical" evidence="2">
    <location>
        <begin position="34"/>
        <end position="56"/>
    </location>
</feature>
<evidence type="ECO:0000256" key="2">
    <source>
        <dbReference type="SAM" id="Phobius"/>
    </source>
</evidence>
<keyword evidence="2" id="KW-0472">Membrane</keyword>
<accession>A0AAN8MA54</accession>
<dbReference type="InterPro" id="IPR033989">
    <property type="entry name" value="CD209-like_CTLD"/>
</dbReference>
<gene>
    <name evidence="4" type="ORF">J4Q44_G00081070</name>
</gene>
<dbReference type="InterPro" id="IPR016186">
    <property type="entry name" value="C-type_lectin-like/link_sf"/>
</dbReference>
<dbReference type="GO" id="GO:0030246">
    <property type="term" value="F:carbohydrate binding"/>
    <property type="evidence" value="ECO:0007669"/>
    <property type="project" value="UniProtKB-KW"/>
</dbReference>
<evidence type="ECO:0000259" key="3">
    <source>
        <dbReference type="PROSITE" id="PS50041"/>
    </source>
</evidence>
<dbReference type="SMART" id="SM00034">
    <property type="entry name" value="CLECT"/>
    <property type="match status" value="1"/>
</dbReference>
<dbReference type="Pfam" id="PF00059">
    <property type="entry name" value="Lectin_C"/>
    <property type="match status" value="1"/>
</dbReference>
<dbReference type="SUPFAM" id="SSF56436">
    <property type="entry name" value="C-type lectin-like"/>
    <property type="match status" value="1"/>
</dbReference>
<evidence type="ECO:0000313" key="4">
    <source>
        <dbReference type="EMBL" id="KAK6321131.1"/>
    </source>
</evidence>
<keyword evidence="2" id="KW-1133">Transmembrane helix</keyword>
<sequence>MVDYVNKQVIELNENRATRRMKTETHLSDGRTRVYRLAAVCFGMLCILQVTLNIFLKLTFCTERVVEERDMAVPNRTGLGCPEGWRLSGSSCYFLSTERKTWEESRQDCLERKTDLVIVNSIEEQKFLTELNMNIDSVWIGLTDIETEGTWKWVDGTPLTTRYWGKNQPDNGAILIIHIGEEDCVEINYRYFLKFPNKQLIDWMNIDDWSADPAPSSGRSCLQLPTPPEAI</sequence>
<name>A0AAN8MA54_9TELE</name>
<dbReference type="InterPro" id="IPR001304">
    <property type="entry name" value="C-type_lectin-like"/>
</dbReference>
<dbReference type="Gene3D" id="3.10.100.10">
    <property type="entry name" value="Mannose-Binding Protein A, subunit A"/>
    <property type="match status" value="1"/>
</dbReference>
<organism evidence="4 5">
    <name type="scientific">Coregonus suidteri</name>
    <dbReference type="NCBI Taxonomy" id="861788"/>
    <lineage>
        <taxon>Eukaryota</taxon>
        <taxon>Metazoa</taxon>
        <taxon>Chordata</taxon>
        <taxon>Craniata</taxon>
        <taxon>Vertebrata</taxon>
        <taxon>Euteleostomi</taxon>
        <taxon>Actinopterygii</taxon>
        <taxon>Neopterygii</taxon>
        <taxon>Teleostei</taxon>
        <taxon>Protacanthopterygii</taxon>
        <taxon>Salmoniformes</taxon>
        <taxon>Salmonidae</taxon>
        <taxon>Coregoninae</taxon>
        <taxon>Coregonus</taxon>
    </lineage>
</organism>
<keyword evidence="2" id="KW-0812">Transmembrane</keyword>
<proteinExistence type="predicted"/>
<dbReference type="CDD" id="cd03590">
    <property type="entry name" value="CLECT_DC-SIGN_like"/>
    <property type="match status" value="1"/>
</dbReference>
<dbReference type="AlphaFoldDB" id="A0AAN8MA54"/>
<evidence type="ECO:0000313" key="5">
    <source>
        <dbReference type="Proteomes" id="UP001356427"/>
    </source>
</evidence>
<feature type="domain" description="C-type lectin" evidence="3">
    <location>
        <begin position="88"/>
        <end position="203"/>
    </location>
</feature>
<dbReference type="InterPro" id="IPR050111">
    <property type="entry name" value="C-type_lectin/snaclec_domain"/>
</dbReference>
<dbReference type="Proteomes" id="UP001356427">
    <property type="component" value="Unassembled WGS sequence"/>
</dbReference>
<dbReference type="EMBL" id="JAGTTL010000006">
    <property type="protein sequence ID" value="KAK6321131.1"/>
    <property type="molecule type" value="Genomic_DNA"/>
</dbReference>
<keyword evidence="5" id="KW-1185">Reference proteome</keyword>
<dbReference type="PANTHER" id="PTHR22803">
    <property type="entry name" value="MANNOSE, PHOSPHOLIPASE, LECTIN RECEPTOR RELATED"/>
    <property type="match status" value="1"/>
</dbReference>
<protein>
    <recommendedName>
        <fullName evidence="3">C-type lectin domain-containing protein</fullName>
    </recommendedName>
</protein>
<keyword evidence="1" id="KW-0430">Lectin</keyword>
<reference evidence="4 5" key="1">
    <citation type="submission" date="2021-04" db="EMBL/GenBank/DDBJ databases">
        <authorList>
            <person name="De Guttry C."/>
            <person name="Zahm M."/>
            <person name="Klopp C."/>
            <person name="Cabau C."/>
            <person name="Louis A."/>
            <person name="Berthelot C."/>
            <person name="Parey E."/>
            <person name="Roest Crollius H."/>
            <person name="Montfort J."/>
            <person name="Robinson-Rechavi M."/>
            <person name="Bucao C."/>
            <person name="Bouchez O."/>
            <person name="Gislard M."/>
            <person name="Lluch J."/>
            <person name="Milhes M."/>
            <person name="Lampietro C."/>
            <person name="Lopez Roques C."/>
            <person name="Donnadieu C."/>
            <person name="Braasch I."/>
            <person name="Desvignes T."/>
            <person name="Postlethwait J."/>
            <person name="Bobe J."/>
            <person name="Wedekind C."/>
            <person name="Guiguen Y."/>
        </authorList>
    </citation>
    <scope>NUCLEOTIDE SEQUENCE [LARGE SCALE GENOMIC DNA]</scope>
    <source>
        <strain evidence="4">Cs_M1</strain>
        <tissue evidence="4">Blood</tissue>
    </source>
</reference>
<evidence type="ECO:0000256" key="1">
    <source>
        <dbReference type="ARBA" id="ARBA00022734"/>
    </source>
</evidence>
<comment type="caution">
    <text evidence="4">The sequence shown here is derived from an EMBL/GenBank/DDBJ whole genome shotgun (WGS) entry which is preliminary data.</text>
</comment>
<dbReference type="InterPro" id="IPR016187">
    <property type="entry name" value="CTDL_fold"/>
</dbReference>